<reference evidence="2 3" key="1">
    <citation type="journal article" date="2019" name="Commun. Biol.">
        <title>The bagworm genome reveals a unique fibroin gene that provides high tensile strength.</title>
        <authorList>
            <person name="Kono N."/>
            <person name="Nakamura H."/>
            <person name="Ohtoshi R."/>
            <person name="Tomita M."/>
            <person name="Numata K."/>
            <person name="Arakawa K."/>
        </authorList>
    </citation>
    <scope>NUCLEOTIDE SEQUENCE [LARGE SCALE GENOMIC DNA]</scope>
</reference>
<comment type="similarity">
    <text evidence="1">Belongs to the NPR2 family.</text>
</comment>
<protein>
    <submittedName>
        <fullName evidence="2">GATOR complex protein NPRL2</fullName>
    </submittedName>
</protein>
<dbReference type="Pfam" id="PF06218">
    <property type="entry name" value="NPR2"/>
    <property type="match status" value="1"/>
</dbReference>
<organism evidence="2 3">
    <name type="scientific">Eumeta variegata</name>
    <name type="common">Bagworm moth</name>
    <name type="synonym">Eumeta japonica</name>
    <dbReference type="NCBI Taxonomy" id="151549"/>
    <lineage>
        <taxon>Eukaryota</taxon>
        <taxon>Metazoa</taxon>
        <taxon>Ecdysozoa</taxon>
        <taxon>Arthropoda</taxon>
        <taxon>Hexapoda</taxon>
        <taxon>Insecta</taxon>
        <taxon>Pterygota</taxon>
        <taxon>Neoptera</taxon>
        <taxon>Endopterygota</taxon>
        <taxon>Lepidoptera</taxon>
        <taxon>Glossata</taxon>
        <taxon>Ditrysia</taxon>
        <taxon>Tineoidea</taxon>
        <taxon>Psychidae</taxon>
        <taxon>Oiketicinae</taxon>
        <taxon>Eumeta</taxon>
    </lineage>
</organism>
<dbReference type="Proteomes" id="UP000299102">
    <property type="component" value="Unassembled WGS sequence"/>
</dbReference>
<dbReference type="PANTHER" id="PTHR12991">
    <property type="entry name" value="NITROGEN PERMEASE REGULATOR 2/TUMOR SUPPRESSOR CANDIDATE 4"/>
    <property type="match status" value="1"/>
</dbReference>
<dbReference type="GO" id="GO:1990130">
    <property type="term" value="C:GATOR1 complex"/>
    <property type="evidence" value="ECO:0007669"/>
    <property type="project" value="TreeGrafter"/>
</dbReference>
<evidence type="ECO:0000313" key="3">
    <source>
        <dbReference type="Proteomes" id="UP000299102"/>
    </source>
</evidence>
<keyword evidence="3" id="KW-1185">Reference proteome</keyword>
<dbReference type="GO" id="GO:0010508">
    <property type="term" value="P:positive regulation of autophagy"/>
    <property type="evidence" value="ECO:0007669"/>
    <property type="project" value="TreeGrafter"/>
</dbReference>
<comment type="caution">
    <text evidence="2">The sequence shown here is derived from an EMBL/GenBank/DDBJ whole genome shotgun (WGS) entry which is preliminary data.</text>
</comment>
<proteinExistence type="inferred from homology"/>
<evidence type="ECO:0000256" key="1">
    <source>
        <dbReference type="ARBA" id="ARBA00008433"/>
    </source>
</evidence>
<dbReference type="AlphaFoldDB" id="A0A4C1U3X7"/>
<sequence length="131" mass="15178">MSVYVPKRVTVPKFKENYYHQPWHKIQSRVGLDSRRTARGDRRKLRLSFVGAILTSSLSSRRSLLGSKILGFPVRIDNKKYARNAFYFNLCFVCDSWARTVHLEPVVKKLTEYLVSVTGPRPARSPSYYHG</sequence>
<name>A0A4C1U3X7_EUMVA</name>
<dbReference type="InterPro" id="IPR009348">
    <property type="entry name" value="NPR2-like"/>
</dbReference>
<dbReference type="GO" id="GO:0034198">
    <property type="term" value="P:cellular response to amino acid starvation"/>
    <property type="evidence" value="ECO:0007669"/>
    <property type="project" value="TreeGrafter"/>
</dbReference>
<dbReference type="GO" id="GO:0005096">
    <property type="term" value="F:GTPase activator activity"/>
    <property type="evidence" value="ECO:0007669"/>
    <property type="project" value="TreeGrafter"/>
</dbReference>
<dbReference type="GO" id="GO:1904262">
    <property type="term" value="P:negative regulation of TORC1 signaling"/>
    <property type="evidence" value="ECO:0007669"/>
    <property type="project" value="TreeGrafter"/>
</dbReference>
<dbReference type="EMBL" id="BGZK01000125">
    <property type="protein sequence ID" value="GBP21093.1"/>
    <property type="molecule type" value="Genomic_DNA"/>
</dbReference>
<dbReference type="GO" id="GO:0005774">
    <property type="term" value="C:vacuolar membrane"/>
    <property type="evidence" value="ECO:0007669"/>
    <property type="project" value="TreeGrafter"/>
</dbReference>
<dbReference type="PANTHER" id="PTHR12991:SF10">
    <property type="entry name" value="GATOR COMPLEX PROTEIN NPRL2"/>
    <property type="match status" value="1"/>
</dbReference>
<dbReference type="STRING" id="151549.A0A4C1U3X7"/>
<accession>A0A4C1U3X7</accession>
<gene>
    <name evidence="2" type="primary">Nprl2</name>
    <name evidence="2" type="ORF">EVAR_11124_1</name>
</gene>
<dbReference type="OrthoDB" id="338854at2759"/>
<evidence type="ECO:0000313" key="2">
    <source>
        <dbReference type="EMBL" id="GBP21093.1"/>
    </source>
</evidence>